<reference evidence="2 3" key="1">
    <citation type="journal article" date="2010" name="Nat. Commun.">
        <title>The complete sequence of the smallest known nuclear genome from the microsporidian Encephalitozoon intestinalis.</title>
        <authorList>
            <person name="Corradi N."/>
            <person name="Pombert J.-F."/>
            <person name="Farinelli L."/>
            <person name="Didier E.S."/>
            <person name="Keeling P.J."/>
        </authorList>
    </citation>
    <scope>NUCLEOTIDE SEQUENCE [LARGE SCALE GENOMIC DNA]</scope>
    <source>
        <strain evidence="2 3">ATCC 50506</strain>
    </source>
</reference>
<dbReference type="InterPro" id="IPR052594">
    <property type="entry name" value="J_domain-containing_protein"/>
</dbReference>
<proteinExistence type="predicted"/>
<dbReference type="InterPro" id="IPR056453">
    <property type="entry name" value="HTH_DNAJC9"/>
</dbReference>
<dbReference type="OrthoDB" id="442087at2759"/>
<dbReference type="Pfam" id="PF23302">
    <property type="entry name" value="HTH_DNAJC9"/>
    <property type="match status" value="1"/>
</dbReference>
<dbReference type="PROSITE" id="PS50076">
    <property type="entry name" value="DNAJ_2"/>
    <property type="match status" value="1"/>
</dbReference>
<dbReference type="InterPro" id="IPR036869">
    <property type="entry name" value="J_dom_sf"/>
</dbReference>
<dbReference type="KEGG" id="ein:Eint_070720"/>
<dbReference type="PANTHER" id="PTHR44144:SF1">
    <property type="entry name" value="DNAJ HOMOLOG SUBFAMILY C MEMBER 9"/>
    <property type="match status" value="1"/>
</dbReference>
<dbReference type="Pfam" id="PF00226">
    <property type="entry name" value="DnaJ"/>
    <property type="match status" value="1"/>
</dbReference>
<dbReference type="SMART" id="SM00271">
    <property type="entry name" value="DnaJ"/>
    <property type="match status" value="1"/>
</dbReference>
<feature type="domain" description="J" evidence="1">
    <location>
        <begin position="6"/>
        <end position="81"/>
    </location>
</feature>
<dbReference type="GO" id="GO:0005737">
    <property type="term" value="C:cytoplasm"/>
    <property type="evidence" value="ECO:0007669"/>
    <property type="project" value="TreeGrafter"/>
</dbReference>
<dbReference type="VEuPathDB" id="MicrosporidiaDB:Eint_070720"/>
<keyword evidence="3" id="KW-1185">Reference proteome</keyword>
<evidence type="ECO:0000259" key="1">
    <source>
        <dbReference type="PROSITE" id="PS50076"/>
    </source>
</evidence>
<protein>
    <submittedName>
        <fullName evidence="2">DnaJ-like protein</fullName>
    </submittedName>
</protein>
<organism evidence="2 3">
    <name type="scientific">Encephalitozoon intestinalis (strain ATCC 50506)</name>
    <name type="common">Microsporidian parasite</name>
    <name type="synonym">Septata intestinalis</name>
    <dbReference type="NCBI Taxonomy" id="876142"/>
    <lineage>
        <taxon>Eukaryota</taxon>
        <taxon>Fungi</taxon>
        <taxon>Fungi incertae sedis</taxon>
        <taxon>Microsporidia</taxon>
        <taxon>Unikaryonidae</taxon>
        <taxon>Encephalitozoon</taxon>
    </lineage>
</organism>
<dbReference type="RefSeq" id="XP_003073196.1">
    <property type="nucleotide sequence ID" value="XM_003073150.1"/>
</dbReference>
<dbReference type="InterPro" id="IPR001623">
    <property type="entry name" value="DnaJ_domain"/>
</dbReference>
<dbReference type="Gene3D" id="1.10.287.110">
    <property type="entry name" value="DnaJ domain"/>
    <property type="match status" value="1"/>
</dbReference>
<dbReference type="SUPFAM" id="SSF46565">
    <property type="entry name" value="Chaperone J-domain"/>
    <property type="match status" value="1"/>
</dbReference>
<gene>
    <name evidence="2" type="ORF">Eint_070720</name>
</gene>
<dbReference type="CDD" id="cd06257">
    <property type="entry name" value="DnaJ"/>
    <property type="match status" value="1"/>
</dbReference>
<name>E0S801_ENCIT</name>
<dbReference type="Proteomes" id="UP000002313">
    <property type="component" value="Chromosome VII"/>
</dbReference>
<accession>E0S801</accession>
<dbReference type="PRINTS" id="PR00625">
    <property type="entry name" value="JDOMAIN"/>
</dbReference>
<dbReference type="HOGENOM" id="CLU_119137_0_0_1"/>
<evidence type="ECO:0000313" key="3">
    <source>
        <dbReference type="Proteomes" id="UP000002313"/>
    </source>
</evidence>
<dbReference type="GO" id="GO:0005634">
    <property type="term" value="C:nucleus"/>
    <property type="evidence" value="ECO:0007669"/>
    <property type="project" value="TreeGrafter"/>
</dbReference>
<reference evidence="2 3" key="2">
    <citation type="journal article" date="2012" name="Proc. Natl. Acad. Sci. U.S.A.">
        <title>Gain and loss of multiple functionally related, horizontally transferred genes in the reduced genomes of two microsporidian parasites.</title>
        <authorList>
            <person name="Pombert J.-F."/>
            <person name="Selman M."/>
            <person name="Burki F."/>
            <person name="Bardell F.T."/>
            <person name="Farinelli L."/>
            <person name="Solter L.F."/>
            <person name="Whitman D.W."/>
            <person name="Weiss L.M."/>
            <person name="Corradi N."/>
            <person name="Keeling P.J."/>
        </authorList>
    </citation>
    <scope>NUCLEOTIDE SEQUENCE [LARGE SCALE GENOMIC DNA]</scope>
    <source>
        <strain evidence="2 3">ATCC 50506</strain>
    </source>
</reference>
<sequence length="198" mass="23014">MPKRKDPYKTLGVKWTSSGTETKEAYRRLQRLYHPDSKTGNKEKYEEVCKAYEETLKDPPVEIVPIKDVARIYKGSQEEVGDIIALYNKYKGKMGKIVDNLLLSDDGDEERLRGIIDELIGNRTLKQYCSYSKKVKEDPKRRRRKAEEERMARQIAEEMGIDLDAPLEDILGGHRRREERLLISLEERCLEGPGKEGR</sequence>
<evidence type="ECO:0000313" key="2">
    <source>
        <dbReference type="EMBL" id="ADM11836.1"/>
    </source>
</evidence>
<dbReference type="EMBL" id="CP001948">
    <property type="protein sequence ID" value="ADM11836.1"/>
    <property type="molecule type" value="Genomic_DNA"/>
</dbReference>
<dbReference type="GO" id="GO:0031072">
    <property type="term" value="F:heat shock protein binding"/>
    <property type="evidence" value="ECO:0007669"/>
    <property type="project" value="TreeGrafter"/>
</dbReference>
<dbReference type="AlphaFoldDB" id="E0S801"/>
<dbReference type="GeneID" id="9698014"/>
<dbReference type="PANTHER" id="PTHR44144">
    <property type="entry name" value="DNAJ HOMOLOG SUBFAMILY C MEMBER 9"/>
    <property type="match status" value="1"/>
</dbReference>